<reference evidence="2 3" key="2">
    <citation type="journal article" date="2013" name="PLoS Genet.">
        <title>Comparative genome structure, secondary metabolite, and effector coding capacity across Cochliobolus pathogens.</title>
        <authorList>
            <person name="Condon B.J."/>
            <person name="Leng Y."/>
            <person name="Wu D."/>
            <person name="Bushley K.E."/>
            <person name="Ohm R.A."/>
            <person name="Otillar R."/>
            <person name="Martin J."/>
            <person name="Schackwitz W."/>
            <person name="Grimwood J."/>
            <person name="MohdZainudin N."/>
            <person name="Xue C."/>
            <person name="Wang R."/>
            <person name="Manning V.A."/>
            <person name="Dhillon B."/>
            <person name="Tu Z.J."/>
            <person name="Steffenson B.J."/>
            <person name="Salamov A."/>
            <person name="Sun H."/>
            <person name="Lowry S."/>
            <person name="LaButti K."/>
            <person name="Han J."/>
            <person name="Copeland A."/>
            <person name="Lindquist E."/>
            <person name="Barry K."/>
            <person name="Schmutz J."/>
            <person name="Baker S.E."/>
            <person name="Ciuffetti L.M."/>
            <person name="Grigoriev I.V."/>
            <person name="Zhong S."/>
            <person name="Turgeon B.G."/>
        </authorList>
    </citation>
    <scope>NUCLEOTIDE SEQUENCE [LARGE SCALE GENOMIC DNA]</scope>
    <source>
        <strain evidence="3">28A</strain>
    </source>
</reference>
<protein>
    <submittedName>
        <fullName evidence="2">Uncharacterized protein</fullName>
    </submittedName>
</protein>
<dbReference type="GeneID" id="19397769"/>
<reference evidence="2 3" key="1">
    <citation type="journal article" date="2012" name="PLoS Pathog.">
        <title>Diverse lifestyles and strategies of plant pathogenesis encoded in the genomes of eighteen Dothideomycetes fungi.</title>
        <authorList>
            <person name="Ohm R.A."/>
            <person name="Feau N."/>
            <person name="Henrissat B."/>
            <person name="Schoch C.L."/>
            <person name="Horwitz B.A."/>
            <person name="Barry K.W."/>
            <person name="Condon B.J."/>
            <person name="Copeland A.C."/>
            <person name="Dhillon B."/>
            <person name="Glaser F."/>
            <person name="Hesse C.N."/>
            <person name="Kosti I."/>
            <person name="LaButti K."/>
            <person name="Lindquist E.A."/>
            <person name="Lucas S."/>
            <person name="Salamov A.A."/>
            <person name="Bradshaw R.E."/>
            <person name="Ciuffetti L."/>
            <person name="Hamelin R.C."/>
            <person name="Kema G.H.J."/>
            <person name="Lawrence C."/>
            <person name="Scott J.A."/>
            <person name="Spatafora J.W."/>
            <person name="Turgeon B.G."/>
            <person name="de Wit P.J.G.M."/>
            <person name="Zhong S."/>
            <person name="Goodwin S.B."/>
            <person name="Grigoriev I.V."/>
        </authorList>
    </citation>
    <scope>NUCLEOTIDE SEQUENCE [LARGE SCALE GENOMIC DNA]</scope>
    <source>
        <strain evidence="3">28A</strain>
    </source>
</reference>
<dbReference type="EMBL" id="KB908877">
    <property type="protein sequence ID" value="EOA80902.1"/>
    <property type="molecule type" value="Genomic_DNA"/>
</dbReference>
<evidence type="ECO:0000313" key="3">
    <source>
        <dbReference type="Proteomes" id="UP000016935"/>
    </source>
</evidence>
<name>R0JXA1_EXST2</name>
<dbReference type="OrthoDB" id="5398396at2759"/>
<feature type="compositionally biased region" description="Basic residues" evidence="1">
    <location>
        <begin position="111"/>
        <end position="122"/>
    </location>
</feature>
<organism evidence="2 3">
    <name type="scientific">Exserohilum turcicum (strain 28A)</name>
    <name type="common">Northern leaf blight fungus</name>
    <name type="synonym">Setosphaeria turcica</name>
    <dbReference type="NCBI Taxonomy" id="671987"/>
    <lineage>
        <taxon>Eukaryota</taxon>
        <taxon>Fungi</taxon>
        <taxon>Dikarya</taxon>
        <taxon>Ascomycota</taxon>
        <taxon>Pezizomycotina</taxon>
        <taxon>Dothideomycetes</taxon>
        <taxon>Pleosporomycetidae</taxon>
        <taxon>Pleosporales</taxon>
        <taxon>Pleosporineae</taxon>
        <taxon>Pleosporaceae</taxon>
        <taxon>Exserohilum</taxon>
    </lineage>
</organism>
<feature type="compositionally biased region" description="Low complexity" evidence="1">
    <location>
        <begin position="211"/>
        <end position="230"/>
    </location>
</feature>
<dbReference type="eggNOG" id="ENOG502SYCV">
    <property type="taxonomic scope" value="Eukaryota"/>
</dbReference>
<feature type="region of interest" description="Disordered" evidence="1">
    <location>
        <begin position="210"/>
        <end position="230"/>
    </location>
</feature>
<keyword evidence="3" id="KW-1185">Reference proteome</keyword>
<accession>R0JXA1</accession>
<evidence type="ECO:0000313" key="2">
    <source>
        <dbReference type="EMBL" id="EOA80902.1"/>
    </source>
</evidence>
<dbReference type="Proteomes" id="UP000016935">
    <property type="component" value="Unassembled WGS sequence"/>
</dbReference>
<dbReference type="STRING" id="671987.R0JXA1"/>
<feature type="compositionally biased region" description="Polar residues" evidence="1">
    <location>
        <begin position="76"/>
        <end position="87"/>
    </location>
</feature>
<dbReference type="AlphaFoldDB" id="R0JXA1"/>
<feature type="compositionally biased region" description="Polar residues" evidence="1">
    <location>
        <begin position="26"/>
        <end position="36"/>
    </location>
</feature>
<proteinExistence type="predicted"/>
<gene>
    <name evidence="2" type="ORF">SETTUDRAFT_157875</name>
</gene>
<feature type="region of interest" description="Disordered" evidence="1">
    <location>
        <begin position="53"/>
        <end position="124"/>
    </location>
</feature>
<feature type="compositionally biased region" description="Low complexity" evidence="1">
    <location>
        <begin position="88"/>
        <end position="110"/>
    </location>
</feature>
<feature type="compositionally biased region" description="Basic residues" evidence="1">
    <location>
        <begin position="58"/>
        <end position="75"/>
    </location>
</feature>
<evidence type="ECO:0000256" key="1">
    <source>
        <dbReference type="SAM" id="MobiDB-lite"/>
    </source>
</evidence>
<feature type="region of interest" description="Disordered" evidence="1">
    <location>
        <begin position="14"/>
        <end position="39"/>
    </location>
</feature>
<sequence length="265" mass="29347">MRWADKYTLHHRIPPSVARAHASKQDPASPSRTPLTTYLHPKPTLLLAPAPSVCASPLHRHPNSQHHHQARRHHYQPSTMGNSWNPFSTSPSRRSSTYRPGYASSSYSSSSRHHSSTSRYKRSPRDSYMQHLYKKLQHFLREIWRYAQRHPYKVFFMIIMPLVSGGVLHKLARQFGVNLPQTGGGSHPAAKSGSHAGGYYGSQGYGRETAYTSSRSTANSNYRNNNNNANNGGGMMSGLANIDMDKVAGGIGGLATIASMASKFM</sequence>
<dbReference type="HOGENOM" id="CLU_094642_0_0_1"/>
<dbReference type="RefSeq" id="XP_008031495.1">
    <property type="nucleotide sequence ID" value="XM_008033304.1"/>
</dbReference>